<reference evidence="3" key="1">
    <citation type="submission" date="2021-02" db="EMBL/GenBank/DDBJ databases">
        <title>Sequencing the genomes of 1000 actinobacteria strains.</title>
        <authorList>
            <person name="Klenk H.-P."/>
        </authorList>
    </citation>
    <scope>NUCLEOTIDE SEQUENCE</scope>
    <source>
        <strain evidence="3">DSM 22850</strain>
    </source>
</reference>
<feature type="compositionally biased region" description="Low complexity" evidence="1">
    <location>
        <begin position="1040"/>
        <end position="1062"/>
    </location>
</feature>
<dbReference type="PANTHER" id="PTHR47642">
    <property type="entry name" value="ATP-DEPENDENT DNA HELICASE"/>
    <property type="match status" value="1"/>
</dbReference>
<comment type="caution">
    <text evidence="3">The sequence shown here is derived from an EMBL/GenBank/DDBJ whole genome shotgun (WGS) entry which is preliminary data.</text>
</comment>
<dbReference type="AlphaFoldDB" id="A0A940PTS2"/>
<dbReference type="SUPFAM" id="SSF52540">
    <property type="entry name" value="P-loop containing nucleoside triphosphate hydrolases"/>
    <property type="match status" value="2"/>
</dbReference>
<evidence type="ECO:0000256" key="1">
    <source>
        <dbReference type="SAM" id="MobiDB-lite"/>
    </source>
</evidence>
<dbReference type="RefSeq" id="WP_209704152.1">
    <property type="nucleotide sequence ID" value="NZ_JAFIDA010000001.1"/>
</dbReference>
<feature type="region of interest" description="Disordered" evidence="1">
    <location>
        <begin position="870"/>
        <end position="894"/>
    </location>
</feature>
<name>A0A940PTS2_9MICO</name>
<dbReference type="InterPro" id="IPR014862">
    <property type="entry name" value="TrwC"/>
</dbReference>
<feature type="region of interest" description="Disordered" evidence="1">
    <location>
        <begin position="1029"/>
        <end position="1100"/>
    </location>
</feature>
<organism evidence="3 4">
    <name type="scientific">Leucobacter exalbidus</name>
    <dbReference type="NCBI Taxonomy" id="662960"/>
    <lineage>
        <taxon>Bacteria</taxon>
        <taxon>Bacillati</taxon>
        <taxon>Actinomycetota</taxon>
        <taxon>Actinomycetes</taxon>
        <taxon>Micrococcales</taxon>
        <taxon>Microbacteriaceae</taxon>
        <taxon>Leucobacter</taxon>
    </lineage>
</organism>
<dbReference type="EMBL" id="JAFIDA010000001">
    <property type="protein sequence ID" value="MBP1325071.1"/>
    <property type="molecule type" value="Genomic_DNA"/>
</dbReference>
<dbReference type="InterPro" id="IPR051055">
    <property type="entry name" value="PIF1_helicase"/>
</dbReference>
<evidence type="ECO:0000259" key="2">
    <source>
        <dbReference type="Pfam" id="PF08751"/>
    </source>
</evidence>
<keyword evidence="4" id="KW-1185">Reference proteome</keyword>
<dbReference type="PANTHER" id="PTHR47642:SF5">
    <property type="entry name" value="ATP-DEPENDENT DNA HELICASE"/>
    <property type="match status" value="1"/>
</dbReference>
<evidence type="ECO:0000313" key="3">
    <source>
        <dbReference type="EMBL" id="MBP1325071.1"/>
    </source>
</evidence>
<accession>A0A940PTS2</accession>
<protein>
    <submittedName>
        <fullName evidence="3">Nucleoside-triphosphatase THEP1</fullName>
    </submittedName>
</protein>
<dbReference type="Pfam" id="PF13604">
    <property type="entry name" value="AAA_30"/>
    <property type="match status" value="1"/>
</dbReference>
<dbReference type="NCBIfam" id="NF041492">
    <property type="entry name" value="MobF"/>
    <property type="match status" value="1"/>
</dbReference>
<proteinExistence type="predicted"/>
<dbReference type="CDD" id="cd18809">
    <property type="entry name" value="SF1_C_RecD"/>
    <property type="match status" value="1"/>
</dbReference>
<dbReference type="InterPro" id="IPR027417">
    <property type="entry name" value="P-loop_NTPase"/>
</dbReference>
<dbReference type="Gene3D" id="3.40.50.300">
    <property type="entry name" value="P-loop containing nucleotide triphosphate hydrolases"/>
    <property type="match status" value="2"/>
</dbReference>
<feature type="domain" description="TrwC relaxase" evidence="2">
    <location>
        <begin position="15"/>
        <end position="302"/>
    </location>
</feature>
<dbReference type="SUPFAM" id="SSF55464">
    <property type="entry name" value="Origin of replication-binding domain, RBD-like"/>
    <property type="match status" value="1"/>
</dbReference>
<sequence>MSKGGFKAFRGSSAAASAYLLETGAARLDEYYSEGGERAIQYGIIGDAGVELSTLNSVEFTAWMEHRDPETGEQRGTFRQRTYVDKNGETKLGGTPLFQETLVSSSKSLSLAAAADPRIADALDAAQARAALAGVEALQEHAVTRIGPKGAQYQAKLERMEFTSVQHRTSRADDPHWHRHVQITPKAFAEGKWRSIDGATLYRLSGRMHAAADLSMSADVPLREAIAEAGYTWIPGEGGGKIVEFEHLVDDFSSRRDQVAENREALETRWRAEHVGKEPGPKQLRAWDQLGWSHQRPAKSVKGDVTSLDADGLAQGLEDVVGQNTDHFVAGQSADQISPTVIAMTALDDLSQSHSAWSAAELNAAIDRRIAQTYLLGTDGVPELRTAAFNAAQVEQYSFFDDGVVIEGNRHYTSKAVMATEQDLTDRLTARAQQRGSDGTVFADRGGFTLSDEQVKAAQTITGNHALVVIEGAAGAGKTTMLDAANEQLKIDGRRMVVVSPTKRGALEAGSAIGAEGNSVHSMLYRAGASMHPDTGKWVIPQQWKEQPAEFTIDGDTVLVVDECGMLDQDTARVLHKYVDEAKLGTLVLTGDTKQLAAVGRGGYMARAAELTTVYSDLQDVRRFRTADGQIDTQYADASVVLREREGVDDFYNLLDQRGQVQLGTSEEVIDRVSETVALELIADEESLAIVSTNATAQRVNHAVFERLVAAGVVDDSRVVYGLDEDPIAVGARVATRQNDRDLDVANRQTFTVDRVNQDGRITVKDENGRHRELTAEYVAENVQLAYAVTAHGAQGMTVDTAHTILSDQMDAAGAYVALTRGRHANVLHAVAIDQDDAREQFSQAMARESADTGLEGALKASLQELDGLDVPTQPLAPTQAPVARDRQASGLSDEQMRQAELIAVVRDEHSDGSVDVDFQLASYGQAAQGQKSLRLQEAKTGQRLSAEQYNQLCAASSGRDLEVDPDPLEDFGKRLLSTGGNDVMVEGKHVIAVKGDIQQQQDGNYTVDVVSLQESTAHQLIQKDVLSVQRQSEDKAHKQPAPAQTTQATTDTTETTDAAPAKPLNPAMAKMQAMRQRQNKQNTRLRKEREMDQSQVQSL</sequence>
<gene>
    <name evidence="3" type="ORF">JOF28_000303</name>
</gene>
<dbReference type="Proteomes" id="UP000675163">
    <property type="component" value="Unassembled WGS sequence"/>
</dbReference>
<evidence type="ECO:0000313" key="4">
    <source>
        <dbReference type="Proteomes" id="UP000675163"/>
    </source>
</evidence>
<dbReference type="Pfam" id="PF08751">
    <property type="entry name" value="TrwC"/>
    <property type="match status" value="1"/>
</dbReference>